<proteinExistence type="predicted"/>
<dbReference type="PANTHER" id="PTHR33050">
    <property type="entry name" value="REVERSE TRANSCRIPTASE DOMAIN-CONTAINING PROTEIN"/>
    <property type="match status" value="1"/>
</dbReference>
<feature type="region of interest" description="Disordered" evidence="1">
    <location>
        <begin position="1041"/>
        <end position="1061"/>
    </location>
</feature>
<reference evidence="2 3" key="1">
    <citation type="submission" date="2019-01" db="EMBL/GenBank/DDBJ databases">
        <title>Draft genome sequence of Psathyrella aberdarensis IHI B618.</title>
        <authorList>
            <person name="Buettner E."/>
            <person name="Kellner H."/>
        </authorList>
    </citation>
    <scope>NUCLEOTIDE SEQUENCE [LARGE SCALE GENOMIC DNA]</scope>
    <source>
        <strain evidence="2 3">IHI B618</strain>
    </source>
</reference>
<sequence>MVNLQSQNPPDFTSDAYKDAREALKTRVPGVTDEIAAESLKAMWEAKSAADAMEQQRHQAERDVAAAERARLEKEAEETARAIEQEEREAARREEEKKNKAKYIPVAVGQGLPNEIPVEVPPTVFRKLAASKIVGVWHFTDDGIKHGSRDVSLLDDDALRLVDDGDGNVSFVKDGSKKALETRVADEDLSWEEFPIAVLRFLPALTLAGWPEDRRQMFARFFGAIQVHRWRTDPDPDGIKRHALLIYMAEQRKLWHQYIETRGASYAPDISVLNEEALRRAKDEAYDRFRRRQDRRADIRDGPQAVLVVVLAPGLPGAIFPDPETISANVRNHPFDRIFGRAQARRPSPPVPFASAATNTLSRSAPKRRHGTDNIPPAPGGSTVNCDSSLATSGFVTTGKPCTDAPARTTTSATSARAAPLPITVLRPVLEHRGRDPGSPYRVDALESLLRRSGLESRYPRVVEGLRSGFTVGFPRVEVTQVPPNKSSVDEFYSHFITVVERELGMGRYIGPMSSAVVESLLGPFQCSPLSIIPKSTPGKYRIIQDFSFPHRPTPSFPAPSVNSHTDASTFPCTWGTFSSVATLIFHLPPGSQMAVRDISEAYRTIPLHRSQWPATVVNVGVDLFCVDPFAAFGARPSGGVFGTVADALADLLRWRGMGPVTKWVDDFVFFRVRREFLGDFNRTRGDWSRLVGTVGGMRQARGRIWYEGGCWPGGEVVELFEDCQFSLRDCSVGVAGLDGDYAYGLQDVDDFSSLLGVPWETSKDQPFASGGEYIGLHWDLQDKSVSLSSAKKGKYMDAIAEWQRKTTYSLLEVQQLYGKLLHATLVVPAGRARLTGLETTLGLYSNRPFALRHPPSSVRQDLEWWLSILCRTRVYRSISSMFPTRLTDYGAFSDASSGVGIAIVIGDQWRAWRLLPGWKSRDGEKDIQWAEAVGFELLILALTRSSAAGTNFRVFGDNRGVVEGWRNFRSRNTAVNGSVECVYASYVRSGDNPADAPSRAQYLDQSRLLPLVPIPSQLQHFIIDATEPLTPSERQLWREGRAPIPSPKPPRESEFADQGEVGRDEYEYLQCFGETW</sequence>
<dbReference type="AlphaFoldDB" id="A0A4Q2D2U4"/>
<feature type="region of interest" description="Disordered" evidence="1">
    <location>
        <begin position="46"/>
        <end position="80"/>
    </location>
</feature>
<dbReference type="EMBL" id="SDEE01001169">
    <property type="protein sequence ID" value="RXW12654.1"/>
    <property type="molecule type" value="Genomic_DNA"/>
</dbReference>
<protein>
    <recommendedName>
        <fullName evidence="4">Reverse transcriptase domain-containing protein</fullName>
    </recommendedName>
</protein>
<dbReference type="OrthoDB" id="2678913at2759"/>
<comment type="caution">
    <text evidence="2">The sequence shown here is derived from an EMBL/GenBank/DDBJ whole genome shotgun (WGS) entry which is preliminary data.</text>
</comment>
<evidence type="ECO:0008006" key="4">
    <source>
        <dbReference type="Google" id="ProtNLM"/>
    </source>
</evidence>
<name>A0A4Q2D2U4_9AGAR</name>
<accession>A0A4Q2D2U4</accession>
<keyword evidence="3" id="KW-1185">Reference proteome</keyword>
<evidence type="ECO:0000313" key="2">
    <source>
        <dbReference type="EMBL" id="RXW12654.1"/>
    </source>
</evidence>
<feature type="compositionally biased region" description="Basic and acidic residues" evidence="1">
    <location>
        <begin position="54"/>
        <end position="80"/>
    </location>
</feature>
<organism evidence="2 3">
    <name type="scientific">Candolleomyces aberdarensis</name>
    <dbReference type="NCBI Taxonomy" id="2316362"/>
    <lineage>
        <taxon>Eukaryota</taxon>
        <taxon>Fungi</taxon>
        <taxon>Dikarya</taxon>
        <taxon>Basidiomycota</taxon>
        <taxon>Agaricomycotina</taxon>
        <taxon>Agaricomycetes</taxon>
        <taxon>Agaricomycetidae</taxon>
        <taxon>Agaricales</taxon>
        <taxon>Agaricineae</taxon>
        <taxon>Psathyrellaceae</taxon>
        <taxon>Candolleomyces</taxon>
    </lineage>
</organism>
<evidence type="ECO:0000313" key="3">
    <source>
        <dbReference type="Proteomes" id="UP000290288"/>
    </source>
</evidence>
<feature type="compositionally biased region" description="Basic and acidic residues" evidence="1">
    <location>
        <begin position="1050"/>
        <end position="1061"/>
    </location>
</feature>
<dbReference type="Proteomes" id="UP000290288">
    <property type="component" value="Unassembled WGS sequence"/>
</dbReference>
<evidence type="ECO:0000256" key="1">
    <source>
        <dbReference type="SAM" id="MobiDB-lite"/>
    </source>
</evidence>
<dbReference type="STRING" id="2316362.A0A4Q2D2U4"/>
<gene>
    <name evidence="2" type="ORF">EST38_g13200</name>
</gene>
<dbReference type="PANTHER" id="PTHR33050:SF7">
    <property type="entry name" value="RIBONUCLEASE H"/>
    <property type="match status" value="1"/>
</dbReference>
<feature type="region of interest" description="Disordered" evidence="1">
    <location>
        <begin position="343"/>
        <end position="384"/>
    </location>
</feature>
<dbReference type="InterPro" id="IPR052055">
    <property type="entry name" value="Hepadnavirus_pol/RT"/>
</dbReference>